<evidence type="ECO:0000313" key="2">
    <source>
        <dbReference type="Proteomes" id="UP001150581"/>
    </source>
</evidence>
<proteinExistence type="predicted"/>
<dbReference type="Proteomes" id="UP001150581">
    <property type="component" value="Unassembled WGS sequence"/>
</dbReference>
<keyword evidence="2" id="KW-1185">Reference proteome</keyword>
<protein>
    <submittedName>
        <fullName evidence="1">Uncharacterized protein</fullName>
    </submittedName>
</protein>
<dbReference type="EMBL" id="JANBPG010000120">
    <property type="protein sequence ID" value="KAJ1899848.1"/>
    <property type="molecule type" value="Genomic_DNA"/>
</dbReference>
<sequence length="334" mass="35835">MSRIPITQVPGLLPQLRLHASASYEPGSALYVYEIVSTDLGMAASASNQTVTFFDRSTLQATGTLAHHKDQITQMRARPNSLLTSSLDGEIGIWDLRKPLSAPALGFSAGDALLSFDLGNDERMLVGGAQLDEEMHLSRIRFWDTRGSSMQAVRVFESMHSDDVTQIHCGARDGRVLSASTDGLVCTFDPAQEEDDAVLAVANTGASVARCGFFGPDEQYMYAQSDMETLQLWSDDATLLADFGDVRAVAGSGVPVDYMAGFRYDIATQRLFMAAGTDAGDLHVFHVGAGLLEHAQVLAGGHSAIVRAFDWDAHTGWAATGGEDGRLSVWAATQ</sequence>
<evidence type="ECO:0000313" key="1">
    <source>
        <dbReference type="EMBL" id="KAJ1899848.1"/>
    </source>
</evidence>
<accession>A0ACC1IS06</accession>
<reference evidence="1" key="1">
    <citation type="submission" date="2022-07" db="EMBL/GenBank/DDBJ databases">
        <title>Phylogenomic reconstructions and comparative analyses of Kickxellomycotina fungi.</title>
        <authorList>
            <person name="Reynolds N.K."/>
            <person name="Stajich J.E."/>
            <person name="Barry K."/>
            <person name="Grigoriev I.V."/>
            <person name="Crous P."/>
            <person name="Smith M.E."/>
        </authorList>
    </citation>
    <scope>NUCLEOTIDE SEQUENCE</scope>
    <source>
        <strain evidence="1">Benny 63K</strain>
    </source>
</reference>
<name>A0ACC1IS06_9FUNG</name>
<gene>
    <name evidence="1" type="ORF">LPJ66_001851</name>
</gene>
<organism evidence="1 2">
    <name type="scientific">Kickxella alabastrina</name>
    <dbReference type="NCBI Taxonomy" id="61397"/>
    <lineage>
        <taxon>Eukaryota</taxon>
        <taxon>Fungi</taxon>
        <taxon>Fungi incertae sedis</taxon>
        <taxon>Zoopagomycota</taxon>
        <taxon>Kickxellomycotina</taxon>
        <taxon>Kickxellomycetes</taxon>
        <taxon>Kickxellales</taxon>
        <taxon>Kickxellaceae</taxon>
        <taxon>Kickxella</taxon>
    </lineage>
</organism>
<comment type="caution">
    <text evidence="1">The sequence shown here is derived from an EMBL/GenBank/DDBJ whole genome shotgun (WGS) entry which is preliminary data.</text>
</comment>